<proteinExistence type="predicted"/>
<keyword evidence="2" id="KW-0812">Transmembrane</keyword>
<feature type="transmembrane region" description="Helical" evidence="2">
    <location>
        <begin position="162"/>
        <end position="195"/>
    </location>
</feature>
<reference evidence="3 4" key="1">
    <citation type="submission" date="2016-06" db="EMBL/GenBank/DDBJ databases">
        <authorList>
            <person name="Kjaerup R.B."/>
            <person name="Dalgaard T.S."/>
            <person name="Juul-Madsen H.R."/>
        </authorList>
    </citation>
    <scope>NUCLEOTIDE SEQUENCE [LARGE SCALE GENOMIC DNA]</scope>
    <source>
        <strain evidence="3 4">1245139.5</strain>
    </source>
</reference>
<keyword evidence="4" id="KW-1185">Reference proteome</keyword>
<keyword evidence="2" id="KW-1133">Transmembrane helix</keyword>
<organism evidence="3 4">
    <name type="scientific">Mycobacterium asiaticum</name>
    <dbReference type="NCBI Taxonomy" id="1790"/>
    <lineage>
        <taxon>Bacteria</taxon>
        <taxon>Bacillati</taxon>
        <taxon>Actinomycetota</taxon>
        <taxon>Actinomycetes</taxon>
        <taxon>Mycobacteriales</taxon>
        <taxon>Mycobacteriaceae</taxon>
        <taxon>Mycobacterium</taxon>
    </lineage>
</organism>
<sequence>RVAPDPPAPSTPLPTGPPEPRPPPPPPGYQSGYGGAPAGSDFSVGNAFSWAWGKFTQNAAALAVPTLLYFLALAAVIGIPFGIAMATSDTTTTSYDYGSGYAYEASSSSFSTVGYIVLTLGYIAAFFVAMYMQAALVSGALDIADGKPVSIGTFFKPRNVGGVLLTTLLLGLAAVLTSCTFVGPLIITFFGQFAIAFAVDKGLSPVDAIKASIATVRANLGPSALSWLVQYAVVLVGEIACFIGLVAALPVASLIQVYTYRKLTGGQVVEDQQQQQPGYQAGPPPGQYPGQQYA</sequence>
<dbReference type="EMBL" id="LZLQ01000002">
    <property type="protein sequence ID" value="OBK20159.1"/>
    <property type="molecule type" value="Genomic_DNA"/>
</dbReference>
<accession>A0A1A3NGI1</accession>
<dbReference type="RefSeq" id="WP_065156692.1">
    <property type="nucleotide sequence ID" value="NZ_LZLQ01000002.1"/>
</dbReference>
<feature type="region of interest" description="Disordered" evidence="1">
    <location>
        <begin position="273"/>
        <end position="294"/>
    </location>
</feature>
<feature type="transmembrane region" description="Helical" evidence="2">
    <location>
        <begin position="113"/>
        <end position="141"/>
    </location>
</feature>
<feature type="compositionally biased region" description="Pro residues" evidence="1">
    <location>
        <begin position="1"/>
        <end position="28"/>
    </location>
</feature>
<evidence type="ECO:0000313" key="4">
    <source>
        <dbReference type="Proteomes" id="UP000093629"/>
    </source>
</evidence>
<protein>
    <recommendedName>
        <fullName evidence="5">Proline and glycine rich transmembrane protein</fullName>
    </recommendedName>
</protein>
<feature type="transmembrane region" description="Helical" evidence="2">
    <location>
        <begin position="59"/>
        <end position="83"/>
    </location>
</feature>
<evidence type="ECO:0000256" key="2">
    <source>
        <dbReference type="SAM" id="Phobius"/>
    </source>
</evidence>
<keyword evidence="2" id="KW-0472">Membrane</keyword>
<feature type="non-terminal residue" evidence="3">
    <location>
        <position position="1"/>
    </location>
</feature>
<gene>
    <name evidence="3" type="ORF">A5636_01860</name>
</gene>
<evidence type="ECO:0008006" key="5">
    <source>
        <dbReference type="Google" id="ProtNLM"/>
    </source>
</evidence>
<feature type="transmembrane region" description="Helical" evidence="2">
    <location>
        <begin position="228"/>
        <end position="252"/>
    </location>
</feature>
<evidence type="ECO:0000313" key="3">
    <source>
        <dbReference type="EMBL" id="OBK20159.1"/>
    </source>
</evidence>
<dbReference type="AlphaFoldDB" id="A0A1A3NGI1"/>
<comment type="caution">
    <text evidence="3">The sequence shown here is derived from an EMBL/GenBank/DDBJ whole genome shotgun (WGS) entry which is preliminary data.</text>
</comment>
<evidence type="ECO:0000256" key="1">
    <source>
        <dbReference type="SAM" id="MobiDB-lite"/>
    </source>
</evidence>
<name>A0A1A3NGI1_MYCAS</name>
<dbReference type="Proteomes" id="UP000093629">
    <property type="component" value="Unassembled WGS sequence"/>
</dbReference>
<feature type="region of interest" description="Disordered" evidence="1">
    <location>
        <begin position="1"/>
        <end position="32"/>
    </location>
</feature>